<dbReference type="RefSeq" id="WP_039165012.1">
    <property type="nucleotide sequence ID" value="NZ_JPJQ01000086.1"/>
</dbReference>
<accession>A0A0A2ZR68</accession>
<protein>
    <submittedName>
        <fullName evidence="1">Uncharacterized protein</fullName>
    </submittedName>
</protein>
<name>A0A0A2ZR68_9PAST</name>
<organism evidence="1 2">
    <name type="scientific">Gallibacterium anatis 4895</name>
    <dbReference type="NCBI Taxonomy" id="1396510"/>
    <lineage>
        <taxon>Bacteria</taxon>
        <taxon>Pseudomonadati</taxon>
        <taxon>Pseudomonadota</taxon>
        <taxon>Gammaproteobacteria</taxon>
        <taxon>Pasteurellales</taxon>
        <taxon>Pasteurellaceae</taxon>
        <taxon>Gallibacterium</taxon>
    </lineage>
</organism>
<dbReference type="Proteomes" id="UP000030554">
    <property type="component" value="Unassembled WGS sequence"/>
</dbReference>
<evidence type="ECO:0000313" key="2">
    <source>
        <dbReference type="Proteomes" id="UP000030554"/>
    </source>
</evidence>
<dbReference type="AlphaFoldDB" id="A0A0A2ZR68"/>
<evidence type="ECO:0000313" key="1">
    <source>
        <dbReference type="EMBL" id="KGQ57947.1"/>
    </source>
</evidence>
<gene>
    <name evidence="1" type="ORF">IO48_12855</name>
</gene>
<sequence>MKITNAQAKPILARFIRSCTWLQYYAQHQPMLDPSLTAKTYHFLATLNQQSKTTWDALSQQEQDNIRCAISTLFSQLSNEFYHQNCWFINEEQPEQTQAMTLLQQIFAVSD</sequence>
<comment type="caution">
    <text evidence="1">The sequence shown here is derived from an EMBL/GenBank/DDBJ whole genome shotgun (WGS) entry which is preliminary data.</text>
</comment>
<proteinExistence type="predicted"/>
<reference evidence="1 2" key="1">
    <citation type="submission" date="2014-07" db="EMBL/GenBank/DDBJ databases">
        <title>Chaperone-usher fimbriae in a diverse selection of Gallibacterium genomes.</title>
        <authorList>
            <person name="Kudirkiene E."/>
            <person name="Bager R.J."/>
            <person name="Johnson T.J."/>
            <person name="Bojesen A.M."/>
        </authorList>
    </citation>
    <scope>NUCLEOTIDE SEQUENCE [LARGE SCALE GENOMIC DNA]</scope>
    <source>
        <strain evidence="1 2">4895</strain>
    </source>
</reference>
<dbReference type="EMBL" id="JPJQ01000086">
    <property type="protein sequence ID" value="KGQ57947.1"/>
    <property type="molecule type" value="Genomic_DNA"/>
</dbReference>